<gene>
    <name evidence="4" type="ORF">ACFOW8_22345</name>
</gene>
<keyword evidence="3" id="KW-0460">Magnesium</keyword>
<evidence type="ECO:0000313" key="5">
    <source>
        <dbReference type="Proteomes" id="UP001595767"/>
    </source>
</evidence>
<keyword evidence="5" id="KW-1185">Reference proteome</keyword>
<dbReference type="PANTHER" id="PTHR46470">
    <property type="entry name" value="N-ACYLNEURAMINATE-9-PHOSPHATASE"/>
    <property type="match status" value="1"/>
</dbReference>
<name>A0ABV8LA38_9NOCA</name>
<evidence type="ECO:0000256" key="1">
    <source>
        <dbReference type="ARBA" id="ARBA00001946"/>
    </source>
</evidence>
<reference evidence="5" key="1">
    <citation type="journal article" date="2019" name="Int. J. Syst. Evol. Microbiol.">
        <title>The Global Catalogue of Microorganisms (GCM) 10K type strain sequencing project: providing services to taxonomists for standard genome sequencing and annotation.</title>
        <authorList>
            <consortium name="The Broad Institute Genomics Platform"/>
            <consortium name="The Broad Institute Genome Sequencing Center for Infectious Disease"/>
            <person name="Wu L."/>
            <person name="Ma J."/>
        </authorList>
    </citation>
    <scope>NUCLEOTIDE SEQUENCE [LARGE SCALE GENOMIC DNA]</scope>
    <source>
        <strain evidence="5">CGMCC 4.7204</strain>
    </source>
</reference>
<evidence type="ECO:0000256" key="3">
    <source>
        <dbReference type="ARBA" id="ARBA00022842"/>
    </source>
</evidence>
<dbReference type="Gene3D" id="3.40.50.1000">
    <property type="entry name" value="HAD superfamily/HAD-like"/>
    <property type="match status" value="1"/>
</dbReference>
<dbReference type="InterPro" id="IPR023214">
    <property type="entry name" value="HAD_sf"/>
</dbReference>
<dbReference type="EMBL" id="JBHSBA010000015">
    <property type="protein sequence ID" value="MFC4127669.1"/>
    <property type="molecule type" value="Genomic_DNA"/>
</dbReference>
<dbReference type="InterPro" id="IPR006439">
    <property type="entry name" value="HAD-SF_hydro_IA"/>
</dbReference>
<keyword evidence="2 4" id="KW-0378">Hydrolase</keyword>
<accession>A0ABV8LA38</accession>
<dbReference type="Proteomes" id="UP001595767">
    <property type="component" value="Unassembled WGS sequence"/>
</dbReference>
<evidence type="ECO:0000313" key="4">
    <source>
        <dbReference type="EMBL" id="MFC4127669.1"/>
    </source>
</evidence>
<dbReference type="NCBIfam" id="TIGR01549">
    <property type="entry name" value="HAD-SF-IA-v1"/>
    <property type="match status" value="1"/>
</dbReference>
<dbReference type="PANTHER" id="PTHR46470:SF4">
    <property type="entry name" value="5-AMINO-6-(5-PHOSPHO-D-RIBITYLAMINO)URACIL PHOSPHATASE YIGB"/>
    <property type="match status" value="1"/>
</dbReference>
<dbReference type="SFLD" id="SFLDG01129">
    <property type="entry name" value="C1.5:_HAD__Beta-PGM__Phosphata"/>
    <property type="match status" value="1"/>
</dbReference>
<dbReference type="GO" id="GO:0016787">
    <property type="term" value="F:hydrolase activity"/>
    <property type="evidence" value="ECO:0007669"/>
    <property type="project" value="UniProtKB-KW"/>
</dbReference>
<dbReference type="RefSeq" id="WP_378553267.1">
    <property type="nucleotide sequence ID" value="NZ_JBHSBA010000015.1"/>
</dbReference>
<comment type="caution">
    <text evidence="4">The sequence shown here is derived from an EMBL/GenBank/DDBJ whole genome shotgun (WGS) entry which is preliminary data.</text>
</comment>
<dbReference type="Pfam" id="PF00702">
    <property type="entry name" value="Hydrolase"/>
    <property type="match status" value="1"/>
</dbReference>
<dbReference type="SFLD" id="SFLDS00003">
    <property type="entry name" value="Haloacid_Dehalogenase"/>
    <property type="match status" value="1"/>
</dbReference>
<dbReference type="SUPFAM" id="SSF56784">
    <property type="entry name" value="HAD-like"/>
    <property type="match status" value="1"/>
</dbReference>
<comment type="cofactor">
    <cofactor evidence="1">
        <name>Mg(2+)</name>
        <dbReference type="ChEBI" id="CHEBI:18420"/>
    </cofactor>
</comment>
<dbReference type="Gene3D" id="1.20.120.710">
    <property type="entry name" value="Haloacid dehalogenase hydrolase-like domain"/>
    <property type="match status" value="1"/>
</dbReference>
<protein>
    <submittedName>
        <fullName evidence="4">HAD family hydrolase</fullName>
        <ecNumber evidence="4">3.1.3.-</ecNumber>
    </submittedName>
</protein>
<evidence type="ECO:0000256" key="2">
    <source>
        <dbReference type="ARBA" id="ARBA00022801"/>
    </source>
</evidence>
<organism evidence="4 5">
    <name type="scientific">Nocardia rhizosphaerae</name>
    <dbReference type="NCBI Taxonomy" id="1691571"/>
    <lineage>
        <taxon>Bacteria</taxon>
        <taxon>Bacillati</taxon>
        <taxon>Actinomycetota</taxon>
        <taxon>Actinomycetes</taxon>
        <taxon>Mycobacteriales</taxon>
        <taxon>Nocardiaceae</taxon>
        <taxon>Nocardia</taxon>
    </lineage>
</organism>
<dbReference type="InterPro" id="IPR036412">
    <property type="entry name" value="HAD-like_sf"/>
</dbReference>
<dbReference type="EC" id="3.1.3.-" evidence="4"/>
<sequence>MPIRGVLFDVDDTLFDYSASDAAGLLAQLRQDDLLARFPDPAAAVELWHGITESEYPRFVRGELSFTGQRLARARAFLSRVWCTAPADIPDAEALAWFDAYSAHRRAAWAAFPDAAPLLETLAPAFRLGIVSNAAVPPQRRKLEAVGLLSYFGDRLVCSEEHGAGKPDASIFHAGCALLELDPGEVAYVGDRYTVDALGAHDAGLHACWLDRGNLRGRTDIRPGVHVIESLAELPGTFPGHRIPGA</sequence>
<proteinExistence type="predicted"/>
<dbReference type="PRINTS" id="PR00413">
    <property type="entry name" value="HADHALOGNASE"/>
</dbReference>
<dbReference type="InterPro" id="IPR051400">
    <property type="entry name" value="HAD-like_hydrolase"/>
</dbReference>